<dbReference type="RefSeq" id="WP_341372102.1">
    <property type="nucleotide sequence ID" value="NZ_LFVU01000027.1"/>
</dbReference>
<comment type="similarity">
    <text evidence="2 4">Belongs to the pyridoxal phosphate-binding protein YggS/PROSC family.</text>
</comment>
<dbReference type="HAMAP" id="MF_02087">
    <property type="entry name" value="PLP_homeostasis"/>
    <property type="match status" value="1"/>
</dbReference>
<comment type="cofactor">
    <cofactor evidence="3">
        <name>pyridoxal 5'-phosphate</name>
        <dbReference type="ChEBI" id="CHEBI:597326"/>
    </cofactor>
</comment>
<evidence type="ECO:0000256" key="1">
    <source>
        <dbReference type="ARBA" id="ARBA00022898"/>
    </source>
</evidence>
<comment type="caution">
    <text evidence="6">The sequence shown here is derived from an EMBL/GenBank/DDBJ whole genome shotgun (WGS) entry which is preliminary data.</text>
</comment>
<sequence length="229" mass="26229">MDMLQNLQNVYLKIETAANLTGRKKEDITLIAVSKTKPIEMLEEAYNLGVKVFGENKVQELVEKYEKLQDVHWHLIGTLQKNKVKYIIDKVDLIHSLDNFDLAKEIDKRAKAKGIIANVLIQINIGEEESKSGILKEELNQFIEELKVFENIKVCGLMAIPPKCTGDEVRYYFKQMKILFDNLKTKENSKLIMKYLSMGMTGDYEVAIEEGANMVRVGTGIFGDRDYTK</sequence>
<reference evidence="6 7" key="1">
    <citation type="submission" date="2015-06" db="EMBL/GenBank/DDBJ databases">
        <title>Draft genome sequence of the purine-degrading Clostridium cylindrosporum HC-1 (DSM 605).</title>
        <authorList>
            <person name="Poehlein A."/>
            <person name="Schiel-Bengelsdorf B."/>
            <person name="Bengelsdorf F."/>
            <person name="Daniel R."/>
            <person name="Duerre P."/>
        </authorList>
    </citation>
    <scope>NUCLEOTIDE SEQUENCE [LARGE SCALE GENOMIC DNA]</scope>
    <source>
        <strain evidence="6 7">DSM 605</strain>
    </source>
</reference>
<dbReference type="PANTHER" id="PTHR10146">
    <property type="entry name" value="PROLINE SYNTHETASE CO-TRANSCRIBED BACTERIAL HOMOLOG PROTEIN"/>
    <property type="match status" value="1"/>
</dbReference>
<gene>
    <name evidence="6" type="ORF">CLCY_2c01900</name>
</gene>
<dbReference type="InterPro" id="IPR011078">
    <property type="entry name" value="PyrdxlP_homeostasis"/>
</dbReference>
<dbReference type="NCBIfam" id="TIGR00044">
    <property type="entry name" value="YggS family pyridoxal phosphate-dependent enzyme"/>
    <property type="match status" value="1"/>
</dbReference>
<feature type="modified residue" description="N6-(pyridoxal phosphate)lysine" evidence="2 3">
    <location>
        <position position="35"/>
    </location>
</feature>
<dbReference type="CDD" id="cd00635">
    <property type="entry name" value="PLPDE_III_YBL036c_like"/>
    <property type="match status" value="1"/>
</dbReference>
<dbReference type="Gene3D" id="3.20.20.10">
    <property type="entry name" value="Alanine racemase"/>
    <property type="match status" value="1"/>
</dbReference>
<keyword evidence="1 2" id="KW-0663">Pyridoxal phosphate</keyword>
<organism evidence="6 7">
    <name type="scientific">Clostridium cylindrosporum DSM 605</name>
    <dbReference type="NCBI Taxonomy" id="1121307"/>
    <lineage>
        <taxon>Bacteria</taxon>
        <taxon>Bacillati</taxon>
        <taxon>Bacillota</taxon>
        <taxon>Clostridia</taxon>
        <taxon>Eubacteriales</taxon>
        <taxon>Clostridiaceae</taxon>
        <taxon>Clostridium</taxon>
    </lineage>
</organism>
<dbReference type="EMBL" id="LFVU01000027">
    <property type="protein sequence ID" value="KMT21430.1"/>
    <property type="molecule type" value="Genomic_DNA"/>
</dbReference>
<evidence type="ECO:0000256" key="2">
    <source>
        <dbReference type="HAMAP-Rule" id="MF_02087"/>
    </source>
</evidence>
<evidence type="ECO:0000259" key="5">
    <source>
        <dbReference type="Pfam" id="PF01168"/>
    </source>
</evidence>
<accession>A0A0J8D5M2</accession>
<dbReference type="SUPFAM" id="SSF51419">
    <property type="entry name" value="PLP-binding barrel"/>
    <property type="match status" value="1"/>
</dbReference>
<proteinExistence type="inferred from homology"/>
<evidence type="ECO:0000256" key="4">
    <source>
        <dbReference type="RuleBase" id="RU004514"/>
    </source>
</evidence>
<dbReference type="Pfam" id="PF01168">
    <property type="entry name" value="Ala_racemase_N"/>
    <property type="match status" value="1"/>
</dbReference>
<dbReference type="PIRSF" id="PIRSF004848">
    <property type="entry name" value="YBL036c_PLPDEIII"/>
    <property type="match status" value="1"/>
</dbReference>
<dbReference type="InterPro" id="IPR001608">
    <property type="entry name" value="Ala_racemase_N"/>
</dbReference>
<comment type="function">
    <text evidence="2">Pyridoxal 5'-phosphate (PLP)-binding protein, which is involved in PLP homeostasis.</text>
</comment>
<name>A0A0J8D5M2_CLOCY</name>
<dbReference type="InterPro" id="IPR029066">
    <property type="entry name" value="PLP-binding_barrel"/>
</dbReference>
<dbReference type="PATRIC" id="fig|1121307.3.peg.1047"/>
<evidence type="ECO:0000313" key="6">
    <source>
        <dbReference type="EMBL" id="KMT21430.1"/>
    </source>
</evidence>
<feature type="domain" description="Alanine racemase N-terminal" evidence="5">
    <location>
        <begin position="18"/>
        <end position="225"/>
    </location>
</feature>
<dbReference type="FunFam" id="3.20.20.10:FF:000018">
    <property type="entry name" value="Pyridoxal phosphate homeostasis protein"/>
    <property type="match status" value="1"/>
</dbReference>
<dbReference type="AlphaFoldDB" id="A0A0J8D5M2"/>
<dbReference type="GO" id="GO:0030170">
    <property type="term" value="F:pyridoxal phosphate binding"/>
    <property type="evidence" value="ECO:0007669"/>
    <property type="project" value="UniProtKB-UniRule"/>
</dbReference>
<dbReference type="Proteomes" id="UP000036756">
    <property type="component" value="Unassembled WGS sequence"/>
</dbReference>
<dbReference type="PANTHER" id="PTHR10146:SF14">
    <property type="entry name" value="PYRIDOXAL PHOSPHATE HOMEOSTASIS PROTEIN"/>
    <property type="match status" value="1"/>
</dbReference>
<protein>
    <recommendedName>
        <fullName evidence="2">Pyridoxal phosphate homeostasis protein</fullName>
        <shortName evidence="2">PLP homeostasis protein</shortName>
    </recommendedName>
</protein>
<keyword evidence="7" id="KW-1185">Reference proteome</keyword>
<evidence type="ECO:0000313" key="7">
    <source>
        <dbReference type="Proteomes" id="UP000036756"/>
    </source>
</evidence>
<evidence type="ECO:0000256" key="3">
    <source>
        <dbReference type="PIRSR" id="PIRSR004848-1"/>
    </source>
</evidence>
<dbReference type="STRING" id="1121307.CLCY_2c01900"/>